<proteinExistence type="predicted"/>
<feature type="transmembrane region" description="Helical" evidence="1">
    <location>
        <begin position="59"/>
        <end position="84"/>
    </location>
</feature>
<feature type="transmembrane region" description="Helical" evidence="1">
    <location>
        <begin position="174"/>
        <end position="194"/>
    </location>
</feature>
<dbReference type="AlphaFoldDB" id="V6TL15"/>
<comment type="caution">
    <text evidence="2">The sequence shown here is derived from an EMBL/GenBank/DDBJ whole genome shotgun (WGS) entry which is preliminary data.</text>
</comment>
<dbReference type="Proteomes" id="UP000018320">
    <property type="component" value="Unassembled WGS sequence"/>
</dbReference>
<evidence type="ECO:0000256" key="1">
    <source>
        <dbReference type="SAM" id="Phobius"/>
    </source>
</evidence>
<protein>
    <submittedName>
        <fullName evidence="2">Uncharacterized protein</fullName>
    </submittedName>
</protein>
<feature type="transmembrane region" description="Helical" evidence="1">
    <location>
        <begin position="206"/>
        <end position="227"/>
    </location>
</feature>
<feature type="non-terminal residue" evidence="2">
    <location>
        <position position="1"/>
    </location>
</feature>
<feature type="transmembrane region" description="Helical" evidence="1">
    <location>
        <begin position="90"/>
        <end position="109"/>
    </location>
</feature>
<dbReference type="EMBL" id="AHGT01000003">
    <property type="protein sequence ID" value="ESU39441.1"/>
    <property type="molecule type" value="Genomic_DNA"/>
</dbReference>
<evidence type="ECO:0000313" key="2">
    <source>
        <dbReference type="EMBL" id="ESU39441.1"/>
    </source>
</evidence>
<evidence type="ECO:0000313" key="3">
    <source>
        <dbReference type="Proteomes" id="UP000018320"/>
    </source>
</evidence>
<keyword evidence="1" id="KW-0472">Membrane</keyword>
<accession>V6TL15</accession>
<keyword evidence="1" id="KW-1133">Transmembrane helix</keyword>
<sequence length="438" mass="50156">VLKFAMPTDTPRSLADSSYLHEMSQIGEETTDRHTRHVSYSVKPEEDLPWLPPPVWKTVLWFLFDTVMILISPFILLPFCYLMSGLDSHRFADIGTLMTGWMAVAYVLLHHYMDNAKFKNALIRLKWGTPALIAVFTPVIMLMAVVGTYLEFYLIYFFTGQYKVSHGLVSWHEVAYFLTITMDGSVFSGNLFGVTTDPAHKATLRYLLSWIIWIVFATDTQGGHGLVISNGSYYNQWGAILQAFINSFFLTYTLIAPVLKRYLGPNITPGNRAGVLSPYYVFFSLFQYAICYAITEIILHIEGKVIAPDFDDGDGTGHAVRTHGTWMVLTYVLLAICQLWHRFLPHYNPKGSAGYVFCRFVIWILLIFVFAIGYLAYFEFVVWWALVTKLKFLDDASYNTHTLKPSFTFSFSALGMTLLWQAMTHYSRKSNEVKIVFR</sequence>
<feature type="transmembrane region" description="Helical" evidence="1">
    <location>
        <begin position="239"/>
        <end position="259"/>
    </location>
</feature>
<feature type="transmembrane region" description="Helical" evidence="1">
    <location>
        <begin position="279"/>
        <end position="301"/>
    </location>
</feature>
<feature type="transmembrane region" description="Helical" evidence="1">
    <location>
        <begin position="406"/>
        <end position="424"/>
    </location>
</feature>
<feature type="transmembrane region" description="Helical" evidence="1">
    <location>
        <begin position="360"/>
        <end position="386"/>
    </location>
</feature>
<gene>
    <name evidence="2" type="ORF">DHA2_15289</name>
</gene>
<feature type="transmembrane region" description="Helical" evidence="1">
    <location>
        <begin position="130"/>
        <end position="154"/>
    </location>
</feature>
<organism evidence="2 3">
    <name type="scientific">Giardia intestinalis</name>
    <name type="common">Giardia lamblia</name>
    <dbReference type="NCBI Taxonomy" id="5741"/>
    <lineage>
        <taxon>Eukaryota</taxon>
        <taxon>Metamonada</taxon>
        <taxon>Diplomonadida</taxon>
        <taxon>Hexamitidae</taxon>
        <taxon>Giardiinae</taxon>
        <taxon>Giardia</taxon>
    </lineage>
</organism>
<dbReference type="VEuPathDB" id="GiardiaDB:DHA2_15289"/>
<feature type="transmembrane region" description="Helical" evidence="1">
    <location>
        <begin position="321"/>
        <end position="340"/>
    </location>
</feature>
<dbReference type="VEuPathDB" id="GiardiaDB:QR46_3957"/>
<reference evidence="2 3" key="2">
    <citation type="journal article" date="2013" name="Genome Biol. Evol.">
        <title>Genome sequencing of Giardia lamblia genotypes A2 and B isolates (DH and GS) and comparative analysis with the genomes of genotypes A1 and E (WB and Pig).</title>
        <authorList>
            <person name="Adam R.D."/>
            <person name="Dahlstrom E.W."/>
            <person name="Martens C.A."/>
            <person name="Bruno D.P."/>
            <person name="Barbian K.D."/>
            <person name="Ricklefs S.M."/>
            <person name="Hernandez M.M."/>
            <person name="Narla N.P."/>
            <person name="Patel R.B."/>
            <person name="Porcella S.F."/>
            <person name="Nash T.E."/>
        </authorList>
    </citation>
    <scope>NUCLEOTIDE SEQUENCE [LARGE SCALE GENOMIC DNA]</scope>
    <source>
        <strain evidence="2 3">DH</strain>
    </source>
</reference>
<name>V6TL15_GIAIN</name>
<dbReference type="VEuPathDB" id="GiardiaDB:GL50581_3064"/>
<reference evidence="3" key="1">
    <citation type="submission" date="2012-02" db="EMBL/GenBank/DDBJ databases">
        <title>Genome sequencing of Giardia lamblia Genotypes A2 and B isolates (DH and GS) and comparative analysis with the genomes of Genotypes A1 and E (WB and Pig).</title>
        <authorList>
            <person name="Adam R."/>
            <person name="Dahlstrom E."/>
            <person name="Martens C."/>
            <person name="Bruno D."/>
            <person name="Barbian K."/>
            <person name="Porcella S.F."/>
            <person name="Nash T."/>
        </authorList>
    </citation>
    <scope>NUCLEOTIDE SEQUENCE</scope>
    <source>
        <strain evidence="3">DH</strain>
    </source>
</reference>
<dbReference type="VEuPathDB" id="GiardiaDB:GL50803_0015289"/>
<keyword evidence="1" id="KW-0812">Transmembrane</keyword>